<dbReference type="RefSeq" id="WP_238204098.1">
    <property type="nucleotide sequence ID" value="NZ_JBHTND010000004.1"/>
</dbReference>
<comment type="caution">
    <text evidence="2">The sequence shown here is derived from an EMBL/GenBank/DDBJ whole genome shotgun (WGS) entry which is preliminary data.</text>
</comment>
<gene>
    <name evidence="2" type="ORF">ACFQ4G_04165</name>
</gene>
<keyword evidence="3" id="KW-1185">Reference proteome</keyword>
<keyword evidence="1" id="KW-1133">Transmembrane helix</keyword>
<sequence>MNVAAALALQTVPFAGLFLAGSEDKDLFTVLYIGALGLIFSFTVLSSGVYDIPGAFGGALR</sequence>
<organism evidence="2 3">
    <name type="scientific">Methylobacterium marchantiae</name>
    <dbReference type="NCBI Taxonomy" id="600331"/>
    <lineage>
        <taxon>Bacteria</taxon>
        <taxon>Pseudomonadati</taxon>
        <taxon>Pseudomonadota</taxon>
        <taxon>Alphaproteobacteria</taxon>
        <taxon>Hyphomicrobiales</taxon>
        <taxon>Methylobacteriaceae</taxon>
        <taxon>Methylobacterium</taxon>
    </lineage>
</organism>
<evidence type="ECO:0000313" key="2">
    <source>
        <dbReference type="EMBL" id="MFD1300777.1"/>
    </source>
</evidence>
<name>A0ABW3WUA2_9HYPH</name>
<feature type="transmembrane region" description="Helical" evidence="1">
    <location>
        <begin position="30"/>
        <end position="52"/>
    </location>
</feature>
<keyword evidence="1" id="KW-0812">Transmembrane</keyword>
<dbReference type="EMBL" id="JBHTND010000004">
    <property type="protein sequence ID" value="MFD1300777.1"/>
    <property type="molecule type" value="Genomic_DNA"/>
</dbReference>
<proteinExistence type="predicted"/>
<keyword evidence="1" id="KW-0472">Membrane</keyword>
<evidence type="ECO:0000313" key="3">
    <source>
        <dbReference type="Proteomes" id="UP001597176"/>
    </source>
</evidence>
<dbReference type="Proteomes" id="UP001597176">
    <property type="component" value="Unassembled WGS sequence"/>
</dbReference>
<evidence type="ECO:0000256" key="1">
    <source>
        <dbReference type="SAM" id="Phobius"/>
    </source>
</evidence>
<reference evidence="3" key="1">
    <citation type="journal article" date="2019" name="Int. J. Syst. Evol. Microbiol.">
        <title>The Global Catalogue of Microorganisms (GCM) 10K type strain sequencing project: providing services to taxonomists for standard genome sequencing and annotation.</title>
        <authorList>
            <consortium name="The Broad Institute Genomics Platform"/>
            <consortium name="The Broad Institute Genome Sequencing Center for Infectious Disease"/>
            <person name="Wu L."/>
            <person name="Ma J."/>
        </authorList>
    </citation>
    <scope>NUCLEOTIDE SEQUENCE [LARGE SCALE GENOMIC DNA]</scope>
    <source>
        <strain evidence="3">CCUG 56108</strain>
    </source>
</reference>
<protein>
    <submittedName>
        <fullName evidence="2">Uncharacterized protein</fullName>
    </submittedName>
</protein>
<accession>A0ABW3WUA2</accession>